<name>A0A699HZL6_TANCI</name>
<dbReference type="InterPro" id="IPR050951">
    <property type="entry name" value="Retrovirus_Pol_polyprotein"/>
</dbReference>
<evidence type="ECO:0000313" key="3">
    <source>
        <dbReference type="EMBL" id="GEY90443.1"/>
    </source>
</evidence>
<gene>
    <name evidence="3" type="ORF">Tci_462417</name>
</gene>
<dbReference type="PANTHER" id="PTHR37984:SF5">
    <property type="entry name" value="PROTEIN NYNRIN-LIKE"/>
    <property type="match status" value="1"/>
</dbReference>
<dbReference type="AlphaFoldDB" id="A0A699HZL6"/>
<comment type="caution">
    <text evidence="3">The sequence shown here is derived from an EMBL/GenBank/DDBJ whole genome shotgun (WGS) entry which is preliminary data.</text>
</comment>
<dbReference type="Pfam" id="PF17919">
    <property type="entry name" value="RT_RNaseH_2"/>
    <property type="match status" value="1"/>
</dbReference>
<reference evidence="3" key="1">
    <citation type="journal article" date="2019" name="Sci. Rep.">
        <title>Draft genome of Tanacetum cinerariifolium, the natural source of mosquito coil.</title>
        <authorList>
            <person name="Yamashiro T."/>
            <person name="Shiraishi A."/>
            <person name="Satake H."/>
            <person name="Nakayama K."/>
        </authorList>
    </citation>
    <scope>NUCLEOTIDE SEQUENCE</scope>
</reference>
<protein>
    <submittedName>
        <fullName evidence="3">Gypsy/Ty3 retroelement polyprotein</fullName>
    </submittedName>
</protein>
<evidence type="ECO:0000256" key="1">
    <source>
        <dbReference type="ARBA" id="ARBA00023268"/>
    </source>
</evidence>
<dbReference type="SUPFAM" id="SSF56672">
    <property type="entry name" value="DNA/RNA polymerases"/>
    <property type="match status" value="1"/>
</dbReference>
<dbReference type="Gene3D" id="3.10.20.370">
    <property type="match status" value="1"/>
</dbReference>
<dbReference type="InterPro" id="IPR043502">
    <property type="entry name" value="DNA/RNA_pol_sf"/>
</dbReference>
<sequence length="835" mass="94344">MVNTRTNEPRVLDEMLRLAALQTFAVGEFIRINGGEGTSNKGGGYERLTRLDFPKFSGDDVNGWLFRVQQFFLIDNVQEDQKIGLVSMHLYDKNLKQDGEVKVYQEQSESLLNRLDLTESYAVCFFIGGLKSEIGMPVKMFKPTTLKDASCLARMQEATLALPKAKLASQYGGYRSNSGTYSNRYVSSSTPVTKPVLVLPSFTTENAGKVVKIRFRKQLTQKEFEEKRAKGIWFYCDQKYAPGNKCTGHLYSLEVSVDEEDQEEEVCIDIEVRDDTHVATYTKSFPHISLHALSGVNTSAAKRLPCQLSATTPLRVDVDCMLLPLGGCNMVLGIQWLSTLGDINCKFKNLTMKSNYRGKKIVLRGSQLGSLQWIQGKQVITEGQWKQAQLASMIVYVYPAQLMKIQGEAVRIFDDKLTLKQLLSTYEDVFAMPTEFPPPRSHDHTITLLPNTPPVTVTPYRLPPNQKRCCETNGEGIVRCLSNQRKSKPLFFTYCDGVATNPLKIQAMASWPIPKTLKQLKEAEVAFNKLKQGMMSSPLLALPNFEKEFIMETDASGSGIGVVLHQEGHHIAYLSKALSPRHQALSTYEKEFLAVMMALDKWRGYMLDRHFKIKTNHFSLKYLLDQRLTTPFQTKWLPKLLGFDYEISYKKGAENEAADALLSHFAEFKGCGLLEGYEEMGQNKVKDCDVCQRNKPDLSAYPVYGQPPPTYVPYESGDSPVESVDRSLQAREQTIQQLKFHLQRSQDRMRNLANKHRTDRQFKVGIQIHNVFHVSQLKKCTHPVEASGVLPAVDSEGLLLKTPAAILDRRLGKVRNSPVMYVLVQWTDESVEDVT</sequence>
<proteinExistence type="predicted"/>
<dbReference type="EMBL" id="BKCJ010220980">
    <property type="protein sequence ID" value="GEY90443.1"/>
    <property type="molecule type" value="Genomic_DNA"/>
</dbReference>
<dbReference type="GO" id="GO:0003824">
    <property type="term" value="F:catalytic activity"/>
    <property type="evidence" value="ECO:0007669"/>
    <property type="project" value="UniProtKB-KW"/>
</dbReference>
<keyword evidence="1" id="KW-0511">Multifunctional enzyme</keyword>
<accession>A0A699HZL6</accession>
<organism evidence="3">
    <name type="scientific">Tanacetum cinerariifolium</name>
    <name type="common">Dalmatian daisy</name>
    <name type="synonym">Chrysanthemum cinerariifolium</name>
    <dbReference type="NCBI Taxonomy" id="118510"/>
    <lineage>
        <taxon>Eukaryota</taxon>
        <taxon>Viridiplantae</taxon>
        <taxon>Streptophyta</taxon>
        <taxon>Embryophyta</taxon>
        <taxon>Tracheophyta</taxon>
        <taxon>Spermatophyta</taxon>
        <taxon>Magnoliopsida</taxon>
        <taxon>eudicotyledons</taxon>
        <taxon>Gunneridae</taxon>
        <taxon>Pentapetalae</taxon>
        <taxon>asterids</taxon>
        <taxon>campanulids</taxon>
        <taxon>Asterales</taxon>
        <taxon>Asteraceae</taxon>
        <taxon>Asteroideae</taxon>
        <taxon>Anthemideae</taxon>
        <taxon>Anthemidinae</taxon>
        <taxon>Tanacetum</taxon>
    </lineage>
</organism>
<dbReference type="CDD" id="cd09274">
    <property type="entry name" value="RNase_HI_RT_Ty3"/>
    <property type="match status" value="1"/>
</dbReference>
<dbReference type="InterPro" id="IPR041577">
    <property type="entry name" value="RT_RNaseH_2"/>
</dbReference>
<evidence type="ECO:0000259" key="2">
    <source>
        <dbReference type="Pfam" id="PF17919"/>
    </source>
</evidence>
<feature type="domain" description="Reverse transcriptase/retrotransposon-derived protein RNase H-like" evidence="2">
    <location>
        <begin position="522"/>
        <end position="613"/>
    </location>
</feature>
<dbReference type="PANTHER" id="PTHR37984">
    <property type="entry name" value="PROTEIN CBG26694"/>
    <property type="match status" value="1"/>
</dbReference>